<dbReference type="EMBL" id="JAPFFF010000016">
    <property type="protein sequence ID" value="KAK8865242.1"/>
    <property type="molecule type" value="Genomic_DNA"/>
</dbReference>
<evidence type="ECO:0000313" key="3">
    <source>
        <dbReference type="EMBL" id="KAK8865242.1"/>
    </source>
</evidence>
<accession>A0ABR2ILU8</accession>
<dbReference type="EMBL" id="JAPFFF010000033">
    <property type="protein sequence ID" value="KAK8844259.1"/>
    <property type="molecule type" value="Genomic_DNA"/>
</dbReference>
<sequence length="97" mass="12069">MSNDYTYVIKRSEDQFWVEFRNFQIHEGYLHMFQEELLRIHSIPEEKRTDLEKYRYPRLPNWISKQTEQCNFCINRCMFFHNAIKDLETIMALNEQK</sequence>
<gene>
    <name evidence="3" type="ORF">M9Y10_010780</name>
    <name evidence="2" type="ORF">M9Y10_017617</name>
    <name evidence="1" type="ORF">M9Y10_024470</name>
</gene>
<keyword evidence="4" id="KW-1185">Reference proteome</keyword>
<protein>
    <submittedName>
        <fullName evidence="3">Uncharacterized protein</fullName>
    </submittedName>
</protein>
<proteinExistence type="predicted"/>
<organism evidence="3 4">
    <name type="scientific">Tritrichomonas musculus</name>
    <dbReference type="NCBI Taxonomy" id="1915356"/>
    <lineage>
        <taxon>Eukaryota</taxon>
        <taxon>Metamonada</taxon>
        <taxon>Parabasalia</taxon>
        <taxon>Tritrichomonadida</taxon>
        <taxon>Tritrichomonadidae</taxon>
        <taxon>Tritrichomonas</taxon>
    </lineage>
</organism>
<dbReference type="Proteomes" id="UP001470230">
    <property type="component" value="Unassembled WGS sequence"/>
</dbReference>
<evidence type="ECO:0000313" key="1">
    <source>
        <dbReference type="EMBL" id="KAK8844259.1"/>
    </source>
</evidence>
<dbReference type="EMBL" id="JAPFFF010000023">
    <property type="protein sequence ID" value="KAK8852629.1"/>
    <property type="molecule type" value="Genomic_DNA"/>
</dbReference>
<evidence type="ECO:0000313" key="4">
    <source>
        <dbReference type="Proteomes" id="UP001470230"/>
    </source>
</evidence>
<name>A0ABR2ILU8_9EUKA</name>
<evidence type="ECO:0000313" key="2">
    <source>
        <dbReference type="EMBL" id="KAK8852629.1"/>
    </source>
</evidence>
<reference evidence="3 4" key="1">
    <citation type="submission" date="2024-04" db="EMBL/GenBank/DDBJ databases">
        <title>Tritrichomonas musculus Genome.</title>
        <authorList>
            <person name="Alves-Ferreira E."/>
            <person name="Grigg M."/>
            <person name="Lorenzi H."/>
            <person name="Galac M."/>
        </authorList>
    </citation>
    <scope>NUCLEOTIDE SEQUENCE [LARGE SCALE GENOMIC DNA]</scope>
    <source>
        <strain evidence="3 4">EAF2021</strain>
    </source>
</reference>
<comment type="caution">
    <text evidence="3">The sequence shown here is derived from an EMBL/GenBank/DDBJ whole genome shotgun (WGS) entry which is preliminary data.</text>
</comment>